<name>A0ABT8WTS8_9FLAO</name>
<protein>
    <submittedName>
        <fullName evidence="1">Uncharacterized protein</fullName>
    </submittedName>
</protein>
<gene>
    <name evidence="1" type="ORF">Q4Q40_20050</name>
</gene>
<evidence type="ECO:0000313" key="2">
    <source>
        <dbReference type="Proteomes" id="UP001176806"/>
    </source>
</evidence>
<reference evidence="1" key="1">
    <citation type="submission" date="2023-07" db="EMBL/GenBank/DDBJ databases">
        <title>Two novel species in the genus Flavivirga.</title>
        <authorList>
            <person name="Kwon K."/>
        </authorList>
    </citation>
    <scope>NUCLEOTIDE SEQUENCE</scope>
    <source>
        <strain evidence="1">KACC 14158</strain>
    </source>
</reference>
<dbReference type="EMBL" id="JAUOEL010000008">
    <property type="protein sequence ID" value="MDO5976499.1"/>
    <property type="molecule type" value="Genomic_DNA"/>
</dbReference>
<evidence type="ECO:0000313" key="1">
    <source>
        <dbReference type="EMBL" id="MDO5976499.1"/>
    </source>
</evidence>
<organism evidence="1 2">
    <name type="scientific">Flavivirga jejuensis</name>
    <dbReference type="NCBI Taxonomy" id="870487"/>
    <lineage>
        <taxon>Bacteria</taxon>
        <taxon>Pseudomonadati</taxon>
        <taxon>Bacteroidota</taxon>
        <taxon>Flavobacteriia</taxon>
        <taxon>Flavobacteriales</taxon>
        <taxon>Flavobacteriaceae</taxon>
        <taxon>Flavivirga</taxon>
    </lineage>
</organism>
<comment type="caution">
    <text evidence="1">The sequence shown here is derived from an EMBL/GenBank/DDBJ whole genome shotgun (WGS) entry which is preliminary data.</text>
</comment>
<sequence>MKEAPEHNVISCRKYPLKSSFVYEFYDDDPFASFTKKSSDDVNDSEKTFCTEIIVMIPKKVDHFDAIVRDVKRIGNTDVYARNIAIKWSSTEIPLTGKQNIWLIQIAYKSSVAKENGIKVFYEYDKPGVGEVETTRGTVTTSADPVVGIPK</sequence>
<proteinExistence type="predicted"/>
<dbReference type="Proteomes" id="UP001176806">
    <property type="component" value="Unassembled WGS sequence"/>
</dbReference>
<accession>A0ABT8WTS8</accession>
<keyword evidence="2" id="KW-1185">Reference proteome</keyword>
<dbReference type="RefSeq" id="WP_303303798.1">
    <property type="nucleotide sequence ID" value="NZ_BAABDA010000001.1"/>
</dbReference>